<evidence type="ECO:0000313" key="1">
    <source>
        <dbReference type="EMBL" id="AAC96601.1"/>
    </source>
</evidence>
<reference evidence="1 2" key="1">
    <citation type="journal article" date="1995" name="Virology">
        <title>Analysis of 45 kb of DNA located at the left end of the chlorella virus PBCV-1 genome.</title>
        <authorList>
            <person name="Lu Z."/>
            <person name="Li Y."/>
            <person name="Zhang Y."/>
            <person name="Kutish G.F."/>
            <person name="Rock D.L."/>
            <person name="Van Etten J.L."/>
        </authorList>
    </citation>
    <scope>NUCLEOTIDE SEQUENCE [LARGE SCALE GENOMIC DNA]</scope>
</reference>
<reference evidence="1 2" key="2">
    <citation type="journal article" date="1995" name="Virology">
        <title>Analysis of 43 kb of the Chlorella virus PBCV-1 330-kb genome: map positions 45 to 88.</title>
        <authorList>
            <person name="Li Y."/>
            <person name="Lu Z."/>
            <person name="Burbank D.E."/>
            <person name="Kutish G.F."/>
            <person name="Rock D.L."/>
            <person name="Van Etten J.L."/>
        </authorList>
    </citation>
    <scope>NUCLEOTIDE SEQUENCE [LARGE SCALE GENOMIC DNA]</scope>
</reference>
<proteinExistence type="predicted"/>
<sequence>MTTQNTTTPPKKIRKPYRGIRKFHNFTVDYSMERLIFTVDVGTEKLKWQVDKEYVRAYPNFQKISDYEMWEHYTYHVLPQIKQYYAFIEQYYAGMTKTEPVSLETTDVKSYL</sequence>
<reference evidence="1 2" key="4">
    <citation type="journal article" date="1996" name="Virology">
        <title>Analysis of 76 kb of the chlorella virus PBCV-1 330-kb genome: map positions 182 to 258.</title>
        <authorList>
            <person name="Kutish G.F."/>
            <person name="Li Y."/>
            <person name="Lu Z."/>
            <person name="Furuta M."/>
            <person name="Rock D.L."/>
            <person name="Van Etten J.L."/>
        </authorList>
    </citation>
    <scope>NUCLEOTIDE SEQUENCE [LARGE SCALE GENOMIC DNA]</scope>
</reference>
<dbReference type="RefSeq" id="NP_048581.1">
    <property type="nucleotide sequence ID" value="NC_000852.5"/>
</dbReference>
<dbReference type="KEGG" id="vg:917941"/>
<accession>Q84553</accession>
<dbReference type="OrthoDB" id="20248at10239"/>
<evidence type="ECO:0000313" key="2">
    <source>
        <dbReference type="Proteomes" id="UP000000862"/>
    </source>
</evidence>
<protein>
    <submittedName>
        <fullName evidence="1">Uncharacterized protein</fullName>
    </submittedName>
</protein>
<gene>
    <name evidence="1" type="primary">A233R</name>
</gene>
<reference evidence="1 2" key="5">
    <citation type="journal article" date="1997" name="Virology">
        <title>Analysis of 74 kb of DNA located at the right end of the 330-kb chlorella virus PBCV-1 genome.</title>
        <authorList>
            <person name="Li Y."/>
            <person name="Lu Z."/>
            <person name="Sun L."/>
            <person name="Ropp S."/>
            <person name="Kutish G.F."/>
            <person name="Rock D.L."/>
            <person name="Van Etten J.L."/>
        </authorList>
    </citation>
    <scope>NUCLEOTIDE SEQUENCE [LARGE SCALE GENOMIC DNA]</scope>
</reference>
<organism evidence="1 2">
    <name type="scientific">Paramecium bursaria Chlorella virus 1</name>
    <name type="common">PBCV-1</name>
    <dbReference type="NCBI Taxonomy" id="10506"/>
    <lineage>
        <taxon>Viruses</taxon>
        <taxon>Varidnaviria</taxon>
        <taxon>Bamfordvirae</taxon>
        <taxon>Nucleocytoviricota</taxon>
        <taxon>Megaviricetes</taxon>
        <taxon>Algavirales</taxon>
        <taxon>Phycodnaviridae</taxon>
        <taxon>Chlorovirus</taxon>
        <taxon>Chlorovirus vanettense</taxon>
    </lineage>
</organism>
<reference evidence="1 2" key="6">
    <citation type="journal article" date="1999" name="Virology">
        <title>Chlorella virus PBCV-1 encodes a functional homospermidine synthase.</title>
        <authorList>
            <person name="Kaiser A."/>
            <person name="Vollmert M."/>
            <person name="Tholl D."/>
            <person name="Graves M.V."/>
            <person name="Gurnon J.R."/>
            <person name="Xing W."/>
            <person name="Lisec A.D."/>
            <person name="Nickerson K.W."/>
            <person name="Van Etten J.L."/>
        </authorList>
    </citation>
    <scope>NUCLEOTIDE SEQUENCE [LARGE SCALE GENOMIC DNA]</scope>
</reference>
<reference evidence="1 2" key="7">
    <citation type="journal article" date="2000" name="Virology">
        <title>Characterization of a beta-1,3-glucanase encoded by chlorella virus PBCV-1.</title>
        <authorList>
            <person name="Sun L."/>
            <person name="Gurnon J.R."/>
            <person name="Adams B.J."/>
            <person name="Graves M.V."/>
            <person name="Van Etten J.L."/>
        </authorList>
    </citation>
    <scope>NUCLEOTIDE SEQUENCE [LARGE SCALE GENOMIC DNA]</scope>
</reference>
<dbReference type="Proteomes" id="UP000000862">
    <property type="component" value="Segment"/>
</dbReference>
<dbReference type="GeneID" id="917941"/>
<dbReference type="PIR" id="T17724">
    <property type="entry name" value="T17724"/>
</dbReference>
<reference evidence="1 2" key="8">
    <citation type="journal article" date="2010" name="J. Virol.">
        <title>Microarray analysis of Paramecium bursaria chlorella virus 1 transcription.</title>
        <authorList>
            <person name="Yanai-Balser G.M."/>
            <person name="Duncan G.A."/>
            <person name="Eudy J.D."/>
            <person name="Wang D."/>
            <person name="Li X."/>
            <person name="Agarkova I.V."/>
            <person name="Dunigan D.D."/>
            <person name="Van Etten J.L."/>
        </authorList>
    </citation>
    <scope>NUCLEOTIDE SEQUENCE [LARGE SCALE GENOMIC DNA]</scope>
</reference>
<name>Q84553_PBCV1</name>
<keyword evidence="2" id="KW-1185">Reference proteome</keyword>
<organismHost>
    <name type="scientific">Chlorella</name>
    <dbReference type="NCBI Taxonomy" id="3071"/>
</organismHost>
<reference evidence="1 2" key="3">
    <citation type="journal article" date="1996" name="Virology">
        <title>Analysis of 94 kb of the chlorella virus PBCV-1 330-kb genome: map positions 88 to 182.</title>
        <authorList>
            <person name="Lu Z."/>
            <person name="Li Y."/>
            <person name="Que Q."/>
            <person name="Kutish G.F."/>
            <person name="Rock D.L."/>
            <person name="Van Etten J.L."/>
        </authorList>
    </citation>
    <scope>NUCLEOTIDE SEQUENCE [LARGE SCALE GENOMIC DNA]</scope>
</reference>
<dbReference type="EMBL" id="JF411744">
    <property type="protein sequence ID" value="AAC96601.1"/>
    <property type="molecule type" value="Genomic_DNA"/>
</dbReference>